<dbReference type="InterPro" id="IPR016461">
    <property type="entry name" value="COMT-like"/>
</dbReference>
<dbReference type="Proteomes" id="UP001295740">
    <property type="component" value="Unassembled WGS sequence"/>
</dbReference>
<organism evidence="5 6">
    <name type="scientific">Anthostomella pinea</name>
    <dbReference type="NCBI Taxonomy" id="933095"/>
    <lineage>
        <taxon>Eukaryota</taxon>
        <taxon>Fungi</taxon>
        <taxon>Dikarya</taxon>
        <taxon>Ascomycota</taxon>
        <taxon>Pezizomycotina</taxon>
        <taxon>Sordariomycetes</taxon>
        <taxon>Xylariomycetidae</taxon>
        <taxon>Xylariales</taxon>
        <taxon>Xylariaceae</taxon>
        <taxon>Anthostomella</taxon>
    </lineage>
</organism>
<dbReference type="AlphaFoldDB" id="A0AAI8YR31"/>
<evidence type="ECO:0000313" key="5">
    <source>
        <dbReference type="EMBL" id="CAJ2514181.1"/>
    </source>
</evidence>
<dbReference type="PANTHER" id="PTHR43712:SF5">
    <property type="entry name" value="O-METHYLTRANSFERASE ASQN-RELATED"/>
    <property type="match status" value="1"/>
</dbReference>
<keyword evidence="3" id="KW-0949">S-adenosyl-L-methionine</keyword>
<dbReference type="Gene3D" id="3.40.50.150">
    <property type="entry name" value="Vaccinia Virus protein VP39"/>
    <property type="match status" value="1"/>
</dbReference>
<protein>
    <submittedName>
        <fullName evidence="5">Uu.00g023000.m01.CDS01</fullName>
    </submittedName>
</protein>
<evidence type="ECO:0000256" key="1">
    <source>
        <dbReference type="ARBA" id="ARBA00022603"/>
    </source>
</evidence>
<dbReference type="CDD" id="cd02440">
    <property type="entry name" value="AdoMet_MTases"/>
    <property type="match status" value="1"/>
</dbReference>
<dbReference type="PANTHER" id="PTHR43712">
    <property type="entry name" value="PUTATIVE (AFU_ORTHOLOGUE AFUA_4G14580)-RELATED"/>
    <property type="match status" value="1"/>
</dbReference>
<dbReference type="InterPro" id="IPR001077">
    <property type="entry name" value="COMT_C"/>
</dbReference>
<sequence>MPSLTSMAECILARAKKLDAYPEAQNIAYPSFDDDTLDQLPDELQDERWALANELKQLSRGAAQTTLDCALSAVDRRPCPSRCVSLQPGRHRTLGSTASYGEIAAASGLKEDLCRRFPRLGMGSHFFVEDSDTKRVRHTASSRRLATDRSFSDAVGLEIDELGPASSKLTQVWDKHGQEAGEPNQSAFCMFNETERLIFAFLASQPERTQRFGGAMGFFTKGETWDARQMLASFDWPSIDQPGAQVVDIGGGNGQISQYLAFHTEHVHYVVQDLAHVVSQAPSQLPGHLKVRIEFVQHDFFTPQTMEPPPAAFIMRYILHNWAEKHAIHILQNLVPAMSKGTKLLIYEYVLPDQPVTDLTGRFGFQMDAIMATIFNAQERTAVEYERLLKGADPRYEVEAVCRPEGSTMSIIVVGWTGSDRRPTKDDNASIKPKSGQIKVQTEWQITRN</sequence>
<evidence type="ECO:0000313" key="6">
    <source>
        <dbReference type="Proteomes" id="UP001295740"/>
    </source>
</evidence>
<reference evidence="5" key="1">
    <citation type="submission" date="2023-10" db="EMBL/GenBank/DDBJ databases">
        <authorList>
            <person name="Hackl T."/>
        </authorList>
    </citation>
    <scope>NUCLEOTIDE SEQUENCE</scope>
</reference>
<dbReference type="EMBL" id="CAUWAG010000020">
    <property type="protein sequence ID" value="CAJ2514181.1"/>
    <property type="molecule type" value="Genomic_DNA"/>
</dbReference>
<gene>
    <name evidence="5" type="ORF">KHLLAP_LOCUS14649</name>
</gene>
<accession>A0AAI8YR31</accession>
<keyword evidence="2" id="KW-0808">Transferase</keyword>
<proteinExistence type="predicted"/>
<dbReference type="Pfam" id="PF00891">
    <property type="entry name" value="Methyltransf_2"/>
    <property type="match status" value="1"/>
</dbReference>
<evidence type="ECO:0000259" key="4">
    <source>
        <dbReference type="Pfam" id="PF00891"/>
    </source>
</evidence>
<evidence type="ECO:0000256" key="3">
    <source>
        <dbReference type="ARBA" id="ARBA00022691"/>
    </source>
</evidence>
<keyword evidence="1" id="KW-0489">Methyltransferase</keyword>
<dbReference type="InterPro" id="IPR029063">
    <property type="entry name" value="SAM-dependent_MTases_sf"/>
</dbReference>
<name>A0AAI8YR31_9PEZI</name>
<dbReference type="GO" id="GO:0032259">
    <property type="term" value="P:methylation"/>
    <property type="evidence" value="ECO:0007669"/>
    <property type="project" value="UniProtKB-KW"/>
</dbReference>
<feature type="domain" description="O-methyltransferase C-terminal" evidence="4">
    <location>
        <begin position="221"/>
        <end position="392"/>
    </location>
</feature>
<dbReference type="GO" id="GO:0008171">
    <property type="term" value="F:O-methyltransferase activity"/>
    <property type="evidence" value="ECO:0007669"/>
    <property type="project" value="InterPro"/>
</dbReference>
<keyword evidence="6" id="KW-1185">Reference proteome</keyword>
<dbReference type="PROSITE" id="PS51683">
    <property type="entry name" value="SAM_OMT_II"/>
    <property type="match status" value="1"/>
</dbReference>
<comment type="caution">
    <text evidence="5">The sequence shown here is derived from an EMBL/GenBank/DDBJ whole genome shotgun (WGS) entry which is preliminary data.</text>
</comment>
<dbReference type="SUPFAM" id="SSF53335">
    <property type="entry name" value="S-adenosyl-L-methionine-dependent methyltransferases"/>
    <property type="match status" value="1"/>
</dbReference>
<evidence type="ECO:0000256" key="2">
    <source>
        <dbReference type="ARBA" id="ARBA00022679"/>
    </source>
</evidence>